<evidence type="ECO:0000259" key="1">
    <source>
        <dbReference type="PROSITE" id="PS51782"/>
    </source>
</evidence>
<comment type="caution">
    <text evidence="2">The sequence shown here is derived from an EMBL/GenBank/DDBJ whole genome shotgun (WGS) entry which is preliminary data.</text>
</comment>
<organism evidence="2 3">
    <name type="scientific">Marinobacter lacisalsi</name>
    <dbReference type="NCBI Taxonomy" id="475979"/>
    <lineage>
        <taxon>Bacteria</taxon>
        <taxon>Pseudomonadati</taxon>
        <taxon>Pseudomonadota</taxon>
        <taxon>Gammaproteobacteria</taxon>
        <taxon>Pseudomonadales</taxon>
        <taxon>Marinobacteraceae</taxon>
        <taxon>Marinobacter</taxon>
    </lineage>
</organism>
<gene>
    <name evidence="2" type="ORF">ACFOZ5_18330</name>
</gene>
<dbReference type="InterPro" id="IPR036779">
    <property type="entry name" value="LysM_dom_sf"/>
</dbReference>
<name>A0ABV8QKV9_9GAMM</name>
<accession>A0ABV8QKV9</accession>
<dbReference type="EMBL" id="JBHSDI010000062">
    <property type="protein sequence ID" value="MFC4260982.1"/>
    <property type="molecule type" value="Genomic_DNA"/>
</dbReference>
<sequence length="230" mass="25493">MAEMTLQRLNADKSNTIGESFSVNYNPEKFSFSKGAQIAEVAIPGLDAPVLQFVRGDSETLSMELLFDSTESGMGASARSVTEKLDPFYRLIKVNGELHTPPIVRITWGEDFPGQTHNPGSRPEPAFDGVVTSLNREYTLFNAEGVPLRATVSLQLKEYRTLEEQLQALNLQSSDHTRVHVVQEGENLTTIAADAYGDPGQWRAIARHNKLRNVRELPPGQMLELPPTTE</sequence>
<keyword evidence="3" id="KW-1185">Reference proteome</keyword>
<dbReference type="InterPro" id="IPR018392">
    <property type="entry name" value="LysM"/>
</dbReference>
<dbReference type="InterPro" id="IPR045361">
    <property type="entry name" value="CIS_tube_prot_N"/>
</dbReference>
<dbReference type="Gene3D" id="3.10.350.10">
    <property type="entry name" value="LysM domain"/>
    <property type="match status" value="1"/>
</dbReference>
<protein>
    <submittedName>
        <fullName evidence="2">LysM peptidoglycan-binding domain-containing protein</fullName>
    </submittedName>
</protein>
<feature type="domain" description="LysM" evidence="1">
    <location>
        <begin position="178"/>
        <end position="225"/>
    </location>
</feature>
<dbReference type="Proteomes" id="UP001595798">
    <property type="component" value="Unassembled WGS sequence"/>
</dbReference>
<proteinExistence type="predicted"/>
<dbReference type="RefSeq" id="WP_379890061.1">
    <property type="nucleotide sequence ID" value="NZ_JBHSDI010000062.1"/>
</dbReference>
<dbReference type="Pfam" id="PF19266">
    <property type="entry name" value="CIS_tube"/>
    <property type="match status" value="1"/>
</dbReference>
<dbReference type="CDD" id="cd00118">
    <property type="entry name" value="LysM"/>
    <property type="match status" value="1"/>
</dbReference>
<evidence type="ECO:0000313" key="3">
    <source>
        <dbReference type="Proteomes" id="UP001595798"/>
    </source>
</evidence>
<dbReference type="Pfam" id="PF01476">
    <property type="entry name" value="LysM"/>
    <property type="match status" value="1"/>
</dbReference>
<reference evidence="3" key="1">
    <citation type="journal article" date="2019" name="Int. J. Syst. Evol. Microbiol.">
        <title>The Global Catalogue of Microorganisms (GCM) 10K type strain sequencing project: providing services to taxonomists for standard genome sequencing and annotation.</title>
        <authorList>
            <consortium name="The Broad Institute Genomics Platform"/>
            <consortium name="The Broad Institute Genome Sequencing Center for Infectious Disease"/>
            <person name="Wu L."/>
            <person name="Ma J."/>
        </authorList>
    </citation>
    <scope>NUCLEOTIDE SEQUENCE [LARGE SCALE GENOMIC DNA]</scope>
    <source>
        <strain evidence="3">CECT 7297</strain>
    </source>
</reference>
<dbReference type="PROSITE" id="PS51782">
    <property type="entry name" value="LYSM"/>
    <property type="match status" value="1"/>
</dbReference>
<dbReference type="SMART" id="SM00257">
    <property type="entry name" value="LysM"/>
    <property type="match status" value="1"/>
</dbReference>
<evidence type="ECO:0000313" key="2">
    <source>
        <dbReference type="EMBL" id="MFC4260982.1"/>
    </source>
</evidence>